<comment type="caution">
    <text evidence="1">The sequence shown here is derived from an EMBL/GenBank/DDBJ whole genome shotgun (WGS) entry which is preliminary data.</text>
</comment>
<dbReference type="Proteomes" id="UP000620559">
    <property type="component" value="Unassembled WGS sequence"/>
</dbReference>
<evidence type="ECO:0000313" key="1">
    <source>
        <dbReference type="EMBL" id="MBE9213413.1"/>
    </source>
</evidence>
<accession>A0A8J7FBX0</accession>
<sequence length="80" mass="9271">MTLQEIYRQVLGLPINERWQLVQSVLTSIQQETQVSFSPSVTLEPLTDLDPWTQGLLGVIQLQAENSTETYVDYLEQKYR</sequence>
<protein>
    <submittedName>
        <fullName evidence="1">Uncharacterized protein</fullName>
    </submittedName>
</protein>
<dbReference type="EMBL" id="JADEWL010000032">
    <property type="protein sequence ID" value="MBE9213413.1"/>
    <property type="molecule type" value="Genomic_DNA"/>
</dbReference>
<dbReference type="RefSeq" id="WP_193920310.1">
    <property type="nucleotide sequence ID" value="NZ_JADEWL010000032.1"/>
</dbReference>
<evidence type="ECO:0000313" key="2">
    <source>
        <dbReference type="Proteomes" id="UP000620559"/>
    </source>
</evidence>
<reference evidence="1" key="1">
    <citation type="submission" date="2020-10" db="EMBL/GenBank/DDBJ databases">
        <authorList>
            <person name="Castelo-Branco R."/>
            <person name="Eusebio N."/>
            <person name="Adriana R."/>
            <person name="Vieira A."/>
            <person name="Brugerolle De Fraissinette N."/>
            <person name="Rezende De Castro R."/>
            <person name="Schneider M.P."/>
            <person name="Vasconcelos V."/>
            <person name="Leao P.N."/>
        </authorList>
    </citation>
    <scope>NUCLEOTIDE SEQUENCE</scope>
    <source>
        <strain evidence="1">LEGE 06105</strain>
    </source>
</reference>
<proteinExistence type="predicted"/>
<organism evidence="1 2">
    <name type="scientific">Plectonema cf. radiosum LEGE 06105</name>
    <dbReference type="NCBI Taxonomy" id="945769"/>
    <lineage>
        <taxon>Bacteria</taxon>
        <taxon>Bacillati</taxon>
        <taxon>Cyanobacteriota</taxon>
        <taxon>Cyanophyceae</taxon>
        <taxon>Oscillatoriophycideae</taxon>
        <taxon>Oscillatoriales</taxon>
        <taxon>Microcoleaceae</taxon>
        <taxon>Plectonema</taxon>
    </lineage>
</organism>
<keyword evidence="2" id="KW-1185">Reference proteome</keyword>
<name>A0A8J7FBX0_9CYAN</name>
<dbReference type="AlphaFoldDB" id="A0A8J7FBX0"/>
<gene>
    <name evidence="1" type="ORF">IQ247_12175</name>
</gene>